<proteinExistence type="predicted"/>
<comment type="caution">
    <text evidence="1">The sequence shown here is derived from an EMBL/GenBank/DDBJ whole genome shotgun (WGS) entry which is preliminary data.</text>
</comment>
<evidence type="ECO:0000313" key="2">
    <source>
        <dbReference type="Proteomes" id="UP000629468"/>
    </source>
</evidence>
<dbReference type="AlphaFoldDB" id="A0A8H7FCB8"/>
<organism evidence="1 2">
    <name type="scientific">Agaricus bisporus var. burnettii</name>
    <dbReference type="NCBI Taxonomy" id="192524"/>
    <lineage>
        <taxon>Eukaryota</taxon>
        <taxon>Fungi</taxon>
        <taxon>Dikarya</taxon>
        <taxon>Basidiomycota</taxon>
        <taxon>Agaricomycotina</taxon>
        <taxon>Agaricomycetes</taxon>
        <taxon>Agaricomycetidae</taxon>
        <taxon>Agaricales</taxon>
        <taxon>Agaricineae</taxon>
        <taxon>Agaricaceae</taxon>
        <taxon>Agaricus</taxon>
    </lineage>
</organism>
<reference evidence="1 2" key="1">
    <citation type="journal article" name="Sci. Rep.">
        <title>Telomere-to-telomere assembled and centromere annotated genomes of the two main subspecies of the button mushroom Agaricus bisporus reveal especially polymorphic chromosome ends.</title>
        <authorList>
            <person name="Sonnenberg A.S.M."/>
            <person name="Sedaghat-Telgerd N."/>
            <person name="Lavrijssen B."/>
            <person name="Ohm R.A."/>
            <person name="Hendrickx P.M."/>
            <person name="Scholtmeijer K."/>
            <person name="Baars J.J.P."/>
            <person name="van Peer A."/>
        </authorList>
    </citation>
    <scope>NUCLEOTIDE SEQUENCE [LARGE SCALE GENOMIC DNA]</scope>
    <source>
        <strain evidence="1 2">H119_p4</strain>
    </source>
</reference>
<gene>
    <name evidence="1" type="ORF">Agabi119p4_1387</name>
</gene>
<dbReference type="Proteomes" id="UP000629468">
    <property type="component" value="Unassembled WGS sequence"/>
</dbReference>
<dbReference type="EMBL" id="JABXXO010000001">
    <property type="protein sequence ID" value="KAF7785222.1"/>
    <property type="molecule type" value="Genomic_DNA"/>
</dbReference>
<sequence>MESQDRYTVFTSASKKFFYAAENLQSNNSIPHGNRFAGLCLGFEGTWSPYQCVALFTTSEIEVLVWDRLDRLIPFYCDPQYYNSISNSKKTIWRRNDLAHQDYAGHEIIRKVHLQSISNEIL</sequence>
<protein>
    <submittedName>
        <fullName evidence="1">Uncharacterized protein</fullName>
    </submittedName>
</protein>
<accession>A0A8H7FCB8</accession>
<evidence type="ECO:0000313" key="1">
    <source>
        <dbReference type="EMBL" id="KAF7785222.1"/>
    </source>
</evidence>
<name>A0A8H7FCB8_AGABI</name>